<protein>
    <submittedName>
        <fullName evidence="2">Uncharacterized protein</fullName>
    </submittedName>
</protein>
<evidence type="ECO:0000313" key="2">
    <source>
        <dbReference type="EMBL" id="ADB51731.1"/>
    </source>
</evidence>
<keyword evidence="1" id="KW-1133">Transmembrane helix</keyword>
<keyword evidence="1" id="KW-0812">Transmembrane</keyword>
<dbReference type="KEGG" id="cwo:Cwoe_3313"/>
<organism evidence="2 3">
    <name type="scientific">Conexibacter woesei (strain DSM 14684 / CCUG 47730 / CIP 108061 / JCM 11494 / NBRC 100937 / ID131577)</name>
    <dbReference type="NCBI Taxonomy" id="469383"/>
    <lineage>
        <taxon>Bacteria</taxon>
        <taxon>Bacillati</taxon>
        <taxon>Actinomycetota</taxon>
        <taxon>Thermoleophilia</taxon>
        <taxon>Solirubrobacterales</taxon>
        <taxon>Conexibacteraceae</taxon>
        <taxon>Conexibacter</taxon>
    </lineage>
</organism>
<reference evidence="3" key="2">
    <citation type="submission" date="2010-01" db="EMBL/GenBank/DDBJ databases">
        <title>The complete genome of Conexibacter woesei DSM 14684.</title>
        <authorList>
            <consortium name="US DOE Joint Genome Institute (JGI-PGF)"/>
            <person name="Lucas S."/>
            <person name="Copeland A."/>
            <person name="Lapidus A."/>
            <person name="Glavina del Rio T."/>
            <person name="Dalin E."/>
            <person name="Tice H."/>
            <person name="Bruce D."/>
            <person name="Goodwin L."/>
            <person name="Pitluck S."/>
            <person name="Kyrpides N."/>
            <person name="Mavromatis K."/>
            <person name="Ivanova N."/>
            <person name="Mikhailova N."/>
            <person name="Chertkov O."/>
            <person name="Brettin T."/>
            <person name="Detter J.C."/>
            <person name="Han C."/>
            <person name="Larimer F."/>
            <person name="Land M."/>
            <person name="Hauser L."/>
            <person name="Markowitz V."/>
            <person name="Cheng J.-F."/>
            <person name="Hugenholtz P."/>
            <person name="Woyke T."/>
            <person name="Wu D."/>
            <person name="Pukall R."/>
            <person name="Steenblock K."/>
            <person name="Schneider S."/>
            <person name="Klenk H.-P."/>
            <person name="Eisen J.A."/>
        </authorList>
    </citation>
    <scope>NUCLEOTIDE SEQUENCE [LARGE SCALE GENOMIC DNA]</scope>
    <source>
        <strain evidence="3">DSM 14684 / CIP 108061 / JCM 11494 / NBRC 100937 / ID131577</strain>
    </source>
</reference>
<feature type="transmembrane region" description="Helical" evidence="1">
    <location>
        <begin position="53"/>
        <end position="73"/>
    </location>
</feature>
<accession>D3FF14</accession>
<dbReference type="AlphaFoldDB" id="D3FF14"/>
<feature type="transmembrane region" description="Helical" evidence="1">
    <location>
        <begin position="20"/>
        <end position="41"/>
    </location>
</feature>
<gene>
    <name evidence="2" type="ordered locus">Cwoe_3313</name>
</gene>
<dbReference type="STRING" id="469383.Cwoe_3313"/>
<dbReference type="RefSeq" id="WP_012934782.1">
    <property type="nucleotide sequence ID" value="NC_013739.1"/>
</dbReference>
<dbReference type="HOGENOM" id="CLU_2681363_0_0_11"/>
<name>D3FF14_CONWI</name>
<proteinExistence type="predicted"/>
<evidence type="ECO:0000256" key="1">
    <source>
        <dbReference type="SAM" id="Phobius"/>
    </source>
</evidence>
<dbReference type="Proteomes" id="UP000008229">
    <property type="component" value="Chromosome"/>
</dbReference>
<dbReference type="EMBL" id="CP001854">
    <property type="protein sequence ID" value="ADB51731.1"/>
    <property type="molecule type" value="Genomic_DNA"/>
</dbReference>
<evidence type="ECO:0000313" key="3">
    <source>
        <dbReference type="Proteomes" id="UP000008229"/>
    </source>
</evidence>
<reference evidence="2 3" key="1">
    <citation type="journal article" date="2010" name="Stand. Genomic Sci.">
        <title>Complete genome sequence of Conexibacter woesei type strain (ID131577).</title>
        <authorList>
            <person name="Pukall R."/>
            <person name="Lapidus A."/>
            <person name="Glavina Del Rio T."/>
            <person name="Copeland A."/>
            <person name="Tice H."/>
            <person name="Cheng J.-F."/>
            <person name="Lucas S."/>
            <person name="Chen F."/>
            <person name="Nolan M."/>
            <person name="Bruce D."/>
            <person name="Goodwin L."/>
            <person name="Pitluck S."/>
            <person name="Mavromatis K."/>
            <person name="Ivanova N."/>
            <person name="Ovchinnikova G."/>
            <person name="Pati A."/>
            <person name="Chen A."/>
            <person name="Palaniappan K."/>
            <person name="Land M."/>
            <person name="Hauser L."/>
            <person name="Chang Y.-J."/>
            <person name="Jeffries C.D."/>
            <person name="Chain P."/>
            <person name="Meincke L."/>
            <person name="Sims D."/>
            <person name="Brettin T."/>
            <person name="Detter J.C."/>
            <person name="Rohde M."/>
            <person name="Goeker M."/>
            <person name="Bristow J."/>
            <person name="Eisen J.A."/>
            <person name="Markowitz V."/>
            <person name="Kyrpides N.C."/>
            <person name="Klenk H.-P."/>
            <person name="Hugenholtz P."/>
        </authorList>
    </citation>
    <scope>NUCLEOTIDE SEQUENCE [LARGE SCALE GENOMIC DNA]</scope>
    <source>
        <strain evidence="3">DSM 14684 / CIP 108061 / JCM 11494 / NBRC 100937 / ID131577</strain>
    </source>
</reference>
<sequence>MHAIVLLATEVALLPERVDASFVLVASGLGGLLGSIVAVICGLELDRLARVSLFGTIVGATIGAVAFFVLLVLH</sequence>
<keyword evidence="3" id="KW-1185">Reference proteome</keyword>
<keyword evidence="1" id="KW-0472">Membrane</keyword>